<feature type="domain" description="Peptidase M60" evidence="2">
    <location>
        <begin position="443"/>
        <end position="656"/>
    </location>
</feature>
<evidence type="ECO:0000259" key="2">
    <source>
        <dbReference type="PROSITE" id="PS51723"/>
    </source>
</evidence>
<dbReference type="Proteomes" id="UP001151699">
    <property type="component" value="Chromosome B"/>
</dbReference>
<name>A0A9Q0N158_9DIPT</name>
<evidence type="ECO:0000313" key="4">
    <source>
        <dbReference type="Proteomes" id="UP001151699"/>
    </source>
</evidence>
<dbReference type="Gene3D" id="1.10.390.30">
    <property type="entry name" value="Peptidase M60, enhancin-like domain 3"/>
    <property type="match status" value="1"/>
</dbReference>
<dbReference type="PANTHER" id="PTHR15730">
    <property type="entry name" value="EXPERIMENTAL AUTOIMMUNE PROSTATITIS ANTIGEN 2-RELATED"/>
    <property type="match status" value="1"/>
</dbReference>
<gene>
    <name evidence="3" type="primary">tcaf</name>
    <name evidence="3" type="ORF">Bhyg_06325</name>
</gene>
<dbReference type="AlphaFoldDB" id="A0A9Q0N158"/>
<proteinExistence type="inferred from homology"/>
<comment type="caution">
    <text evidence="3">The sequence shown here is derived from an EMBL/GenBank/DDBJ whole genome shotgun (WGS) entry which is preliminary data.</text>
</comment>
<dbReference type="SMART" id="SM01276">
    <property type="entry name" value="M60-like"/>
    <property type="match status" value="1"/>
</dbReference>
<comment type="similarity">
    <text evidence="1">Belongs to the TCAF family.</text>
</comment>
<dbReference type="InterPro" id="IPR031161">
    <property type="entry name" value="Peptidase_M60_dom"/>
</dbReference>
<dbReference type="PANTHER" id="PTHR15730:SF5">
    <property type="entry name" value="SI:CH211-210B2.2-RELATED"/>
    <property type="match status" value="1"/>
</dbReference>
<keyword evidence="4" id="KW-1185">Reference proteome</keyword>
<accession>A0A9Q0N158</accession>
<dbReference type="InterPro" id="IPR042279">
    <property type="entry name" value="Pep_M60_3"/>
</dbReference>
<dbReference type="OrthoDB" id="10260387at2759"/>
<dbReference type="Gene3D" id="3.40.390.80">
    <property type="entry name" value="Peptidase M60, enhancin-like domain 2"/>
    <property type="match status" value="1"/>
</dbReference>
<organism evidence="3 4">
    <name type="scientific">Pseudolycoriella hygida</name>
    <dbReference type="NCBI Taxonomy" id="35572"/>
    <lineage>
        <taxon>Eukaryota</taxon>
        <taxon>Metazoa</taxon>
        <taxon>Ecdysozoa</taxon>
        <taxon>Arthropoda</taxon>
        <taxon>Hexapoda</taxon>
        <taxon>Insecta</taxon>
        <taxon>Pterygota</taxon>
        <taxon>Neoptera</taxon>
        <taxon>Endopterygota</taxon>
        <taxon>Diptera</taxon>
        <taxon>Nematocera</taxon>
        <taxon>Sciaroidea</taxon>
        <taxon>Sciaridae</taxon>
        <taxon>Pseudolycoriella</taxon>
    </lineage>
</organism>
<evidence type="ECO:0000256" key="1">
    <source>
        <dbReference type="ARBA" id="ARBA00009770"/>
    </source>
</evidence>
<dbReference type="EMBL" id="WJQU01000002">
    <property type="protein sequence ID" value="KAJ6641386.1"/>
    <property type="molecule type" value="Genomic_DNA"/>
</dbReference>
<dbReference type="Pfam" id="PF17291">
    <property type="entry name" value="M60-like_N"/>
    <property type="match status" value="1"/>
</dbReference>
<sequence length="731" mass="81953">MAQGKVSHCSTLSSNLSFVSFDATGLSGGTNTAQSFILNGVTSVVRTCTPGSMTLINERAFPILAGEYDGIRRAHVAGVEWENGRIVAYSHDSFYVSNLPIGDIDAGNIQLLINSIDWVRKDGGTKIGVYAEERTKEIISEHGFDMYILSPNNLNNLTILEQFDALVVTYFSDDLKLANIRTYVRNGGGLVIGATAWTSAGNEKESYWGNAVLKETGIFYIQFYSLGNGGCDVYNNGDCSYIPSLEYLEDTSAFQVWKDLSEFNWSRIIPMVKLTQMIGIMSDRLQYGPSNATLNAEVGLIGQRVLRQIPSIVPTERDPVIQKDEMDYIITHKQWTVFLNFFGMTDNIPPHPAATSFPGVALMKNETETRVKAFVEIDGRTGWHSTGLYAEPGEEIKITALDVDETITDLGVQIGMHSDNLEALASWIRCPYIIFRNQMENGTATGGIPSPTYFLGETKLSQWQNEIRNYPAPWGELIGKNLILSLQTSLLSQIYNPEEVIQFWDRVMDTIADLAGIPYERDPPARFVADVQISAGSMHSGYPIMYYLGSQIYCANLTEMKVNPWKIWGFLHELGHNHQQSDWTFKGTGEVTNNLFALYVLHTLFDCPTNSTPSYSDASVAKRLKAYVDNGKQFSQWQSNYDLAFDTYVQLQEAFGWSTYKTIFANYRKLAQDERPKTDAEKIDLWVVMFSQVVEENLAEFFISWGFPISSEVGELLKYLPPTNLRIPAVL</sequence>
<dbReference type="SUPFAM" id="SSF52317">
    <property type="entry name" value="Class I glutamine amidotransferase-like"/>
    <property type="match status" value="1"/>
</dbReference>
<dbReference type="Pfam" id="PF13402">
    <property type="entry name" value="Peptidase_M60"/>
    <property type="match status" value="1"/>
</dbReference>
<dbReference type="PROSITE" id="PS51723">
    <property type="entry name" value="PEPTIDASE_M60"/>
    <property type="match status" value="1"/>
</dbReference>
<dbReference type="InterPro" id="IPR029062">
    <property type="entry name" value="Class_I_gatase-like"/>
</dbReference>
<evidence type="ECO:0000313" key="3">
    <source>
        <dbReference type="EMBL" id="KAJ6641386.1"/>
    </source>
</evidence>
<reference evidence="3" key="1">
    <citation type="submission" date="2022-07" db="EMBL/GenBank/DDBJ databases">
        <authorList>
            <person name="Trinca V."/>
            <person name="Uliana J.V.C."/>
            <person name="Torres T.T."/>
            <person name="Ward R.J."/>
            <person name="Monesi N."/>
        </authorList>
    </citation>
    <scope>NUCLEOTIDE SEQUENCE</scope>
    <source>
        <strain evidence="3">HSMRA1968</strain>
        <tissue evidence="3">Whole embryos</tissue>
    </source>
</reference>
<dbReference type="InterPro" id="IPR051244">
    <property type="entry name" value="TCAF"/>
</dbReference>
<protein>
    <submittedName>
        <fullName evidence="3">TRPM8 channel-associated factor like</fullName>
    </submittedName>
</protein>
<dbReference type="InterPro" id="IPR035423">
    <property type="entry name" value="M60-like_N"/>
</dbReference>